<dbReference type="AlphaFoldDB" id="A0A5C6AZZ0"/>
<evidence type="ECO:0000256" key="8">
    <source>
        <dbReference type="ARBA" id="ARBA00031423"/>
    </source>
</evidence>
<dbReference type="Gene3D" id="3.20.20.80">
    <property type="entry name" value="Glycosidases"/>
    <property type="match status" value="1"/>
</dbReference>
<proteinExistence type="inferred from homology"/>
<organism evidence="11 12">
    <name type="scientific">Stieleria varia</name>
    <dbReference type="NCBI Taxonomy" id="2528005"/>
    <lineage>
        <taxon>Bacteria</taxon>
        <taxon>Pseudomonadati</taxon>
        <taxon>Planctomycetota</taxon>
        <taxon>Planctomycetia</taxon>
        <taxon>Pirellulales</taxon>
        <taxon>Pirellulaceae</taxon>
        <taxon>Stieleria</taxon>
    </lineage>
</organism>
<comment type="catalytic activity">
    <reaction evidence="1 10">
        <text>Transfers a segment of a (1-&gt;4)-alpha-D-glucan to a new position in an acceptor, which may be glucose or a (1-&gt;4)-alpha-D-glucan.</text>
        <dbReference type="EC" id="2.4.1.25"/>
    </reaction>
</comment>
<dbReference type="EMBL" id="SJPN01000003">
    <property type="protein sequence ID" value="TWU04881.1"/>
    <property type="molecule type" value="Genomic_DNA"/>
</dbReference>
<comment type="similarity">
    <text evidence="2 10">Belongs to the disproportionating enzyme family.</text>
</comment>
<evidence type="ECO:0000256" key="10">
    <source>
        <dbReference type="RuleBase" id="RU361207"/>
    </source>
</evidence>
<protein>
    <recommendedName>
        <fullName evidence="4 10">4-alpha-glucanotransferase</fullName>
        <ecNumber evidence="3 10">2.4.1.25</ecNumber>
    </recommendedName>
    <alternativeName>
        <fullName evidence="8 10">Amylomaltase</fullName>
    </alternativeName>
    <alternativeName>
        <fullName evidence="9 10">Disproportionating enzyme</fullName>
    </alternativeName>
</protein>
<dbReference type="Proteomes" id="UP000320176">
    <property type="component" value="Unassembled WGS sequence"/>
</dbReference>
<evidence type="ECO:0000256" key="1">
    <source>
        <dbReference type="ARBA" id="ARBA00000439"/>
    </source>
</evidence>
<dbReference type="GO" id="GO:0004134">
    <property type="term" value="F:4-alpha-glucanotransferase activity"/>
    <property type="evidence" value="ECO:0007669"/>
    <property type="project" value="UniProtKB-EC"/>
</dbReference>
<accession>A0A5C6AZZ0</accession>
<dbReference type="SUPFAM" id="SSF51445">
    <property type="entry name" value="(Trans)glycosidases"/>
    <property type="match status" value="1"/>
</dbReference>
<sequence>MVDMSERKSGVLLHVTSLPGRFGIGDFGPEAFRFVDFLNAASQSVWQILPLTVTSSFTGNSPYSSLSAFALNPLLVSPEILLREGLTTQENVECIYARESGPAHFRRVRMLKEAILQESFQQFQKTSQFTEEFDAFLKDSSQWLEDYVQFVVLKEVFGGQVWWEWPTPFRDRDEDELLRFTRLYRQQLQYHRFVQFILWKQWSAVRSYCHEKGVQVMGDLPIYVETDSADVWAHPECFKLDDDHRPEWVAGVPPDYFSATGQLWGNPVYRWDVLQEQRYQWWIERFRHNIKLYDLIRIDHFRGLVQYWEVSAGEETAIDGQWADVPTRDFLDTAFSHVDASHFIAEDLGTITDDVHEIMDHYQLAGMKVLLFAFGDDLVEHPYLPHNYVENCVAYTGTHDNNTVVGWFHHEMMAAEEENLREYLGRDVSADTIACEMIQLIWESKAKLCIAPLQDLLGLDETSRMNVPGVGADCWRWRCPYLSFNDELAARLKALTVATGRGPN</sequence>
<evidence type="ECO:0000256" key="9">
    <source>
        <dbReference type="ARBA" id="ARBA00031501"/>
    </source>
</evidence>
<dbReference type="NCBIfam" id="TIGR00217">
    <property type="entry name" value="malQ"/>
    <property type="match status" value="1"/>
</dbReference>
<dbReference type="NCBIfam" id="NF011080">
    <property type="entry name" value="PRK14508.1-3"/>
    <property type="match status" value="1"/>
</dbReference>
<evidence type="ECO:0000313" key="11">
    <source>
        <dbReference type="EMBL" id="TWU04881.1"/>
    </source>
</evidence>
<reference evidence="11 12" key="1">
    <citation type="submission" date="2019-02" db="EMBL/GenBank/DDBJ databases">
        <title>Deep-cultivation of Planctomycetes and their phenomic and genomic characterization uncovers novel biology.</title>
        <authorList>
            <person name="Wiegand S."/>
            <person name="Jogler M."/>
            <person name="Boedeker C."/>
            <person name="Pinto D."/>
            <person name="Vollmers J."/>
            <person name="Rivas-Marin E."/>
            <person name="Kohn T."/>
            <person name="Peeters S.H."/>
            <person name="Heuer A."/>
            <person name="Rast P."/>
            <person name="Oberbeckmann S."/>
            <person name="Bunk B."/>
            <person name="Jeske O."/>
            <person name="Meyerdierks A."/>
            <person name="Storesund J.E."/>
            <person name="Kallscheuer N."/>
            <person name="Luecker S."/>
            <person name="Lage O.M."/>
            <person name="Pohl T."/>
            <person name="Merkel B.J."/>
            <person name="Hornburger P."/>
            <person name="Mueller R.-W."/>
            <person name="Bruemmer F."/>
            <person name="Labrenz M."/>
            <person name="Spormann A.M."/>
            <person name="Op Den Camp H."/>
            <person name="Overmann J."/>
            <person name="Amann R."/>
            <person name="Jetten M.S.M."/>
            <person name="Mascher T."/>
            <person name="Medema M.H."/>
            <person name="Devos D.P."/>
            <person name="Kaster A.-K."/>
            <person name="Ovreas L."/>
            <person name="Rohde M."/>
            <person name="Galperin M.Y."/>
            <person name="Jogler C."/>
        </authorList>
    </citation>
    <scope>NUCLEOTIDE SEQUENCE [LARGE SCALE GENOMIC DNA]</scope>
    <source>
        <strain evidence="11 12">Pla52n</strain>
    </source>
</reference>
<dbReference type="PANTHER" id="PTHR32438">
    <property type="entry name" value="4-ALPHA-GLUCANOTRANSFERASE DPE1, CHLOROPLASTIC/AMYLOPLASTIC"/>
    <property type="match status" value="1"/>
</dbReference>
<dbReference type="GO" id="GO:0005975">
    <property type="term" value="P:carbohydrate metabolic process"/>
    <property type="evidence" value="ECO:0007669"/>
    <property type="project" value="InterPro"/>
</dbReference>
<evidence type="ECO:0000313" key="12">
    <source>
        <dbReference type="Proteomes" id="UP000320176"/>
    </source>
</evidence>
<keyword evidence="12" id="KW-1185">Reference proteome</keyword>
<dbReference type="InterPro" id="IPR003385">
    <property type="entry name" value="Glyco_hydro_77"/>
</dbReference>
<comment type="caution">
    <text evidence="11">The sequence shown here is derived from an EMBL/GenBank/DDBJ whole genome shotgun (WGS) entry which is preliminary data.</text>
</comment>
<evidence type="ECO:0000256" key="6">
    <source>
        <dbReference type="ARBA" id="ARBA00022679"/>
    </source>
</evidence>
<keyword evidence="7 10" id="KW-0119">Carbohydrate metabolism</keyword>
<dbReference type="OrthoDB" id="9811841at2"/>
<gene>
    <name evidence="11" type="primary">malQ</name>
    <name evidence="11" type="ORF">Pla52n_29260</name>
</gene>
<evidence type="ECO:0000256" key="3">
    <source>
        <dbReference type="ARBA" id="ARBA00012560"/>
    </source>
</evidence>
<dbReference type="InterPro" id="IPR017853">
    <property type="entry name" value="GH"/>
</dbReference>
<dbReference type="EC" id="2.4.1.25" evidence="3 10"/>
<evidence type="ECO:0000256" key="2">
    <source>
        <dbReference type="ARBA" id="ARBA00005684"/>
    </source>
</evidence>
<keyword evidence="5 10" id="KW-0328">Glycosyltransferase</keyword>
<dbReference type="Pfam" id="PF02446">
    <property type="entry name" value="Glyco_hydro_77"/>
    <property type="match status" value="1"/>
</dbReference>
<name>A0A5C6AZZ0_9BACT</name>
<evidence type="ECO:0000256" key="4">
    <source>
        <dbReference type="ARBA" id="ARBA00020295"/>
    </source>
</evidence>
<keyword evidence="6 10" id="KW-0808">Transferase</keyword>
<dbReference type="PANTHER" id="PTHR32438:SF5">
    <property type="entry name" value="4-ALPHA-GLUCANOTRANSFERASE DPE1, CHLOROPLASTIC_AMYLOPLASTIC"/>
    <property type="match status" value="1"/>
</dbReference>
<evidence type="ECO:0000256" key="7">
    <source>
        <dbReference type="ARBA" id="ARBA00023277"/>
    </source>
</evidence>
<evidence type="ECO:0000256" key="5">
    <source>
        <dbReference type="ARBA" id="ARBA00022676"/>
    </source>
</evidence>